<dbReference type="Proteomes" id="UP000182152">
    <property type="component" value="Unassembled WGS sequence"/>
</dbReference>
<dbReference type="InterPro" id="IPR032675">
    <property type="entry name" value="LRR_dom_sf"/>
</dbReference>
<dbReference type="InterPro" id="IPR050328">
    <property type="entry name" value="Dev_Immune_Receptor"/>
</dbReference>
<dbReference type="STRING" id="150033.RV14_GL001490"/>
<accession>A0A1L8WA11</accession>
<protein>
    <submittedName>
        <fullName evidence="4">Surface protein</fullName>
    </submittedName>
</protein>
<dbReference type="InterPro" id="IPR027994">
    <property type="entry name" value="WxL_dom"/>
</dbReference>
<evidence type="ECO:0000259" key="3">
    <source>
        <dbReference type="Pfam" id="PF13731"/>
    </source>
</evidence>
<dbReference type="Gene3D" id="3.80.10.10">
    <property type="entry name" value="Ribonuclease Inhibitor"/>
    <property type="match status" value="3"/>
</dbReference>
<comment type="caution">
    <text evidence="4">The sequence shown here is derived from an EMBL/GenBank/DDBJ whole genome shotgun (WGS) entry which is preliminary data.</text>
</comment>
<dbReference type="AlphaFoldDB" id="A0A1L8WA11"/>
<feature type="compositionally biased region" description="Basic and acidic residues" evidence="2">
    <location>
        <begin position="282"/>
        <end position="295"/>
    </location>
</feature>
<proteinExistence type="predicted"/>
<evidence type="ECO:0000313" key="4">
    <source>
        <dbReference type="EMBL" id="OJG77856.1"/>
    </source>
</evidence>
<evidence type="ECO:0000256" key="2">
    <source>
        <dbReference type="SAM" id="MobiDB-lite"/>
    </source>
</evidence>
<dbReference type="InterPro" id="IPR011889">
    <property type="entry name" value="Liste_lipo_26"/>
</dbReference>
<organism evidence="4 5">
    <name type="scientific">Enterococcus ratti</name>
    <dbReference type="NCBI Taxonomy" id="150033"/>
    <lineage>
        <taxon>Bacteria</taxon>
        <taxon>Bacillati</taxon>
        <taxon>Bacillota</taxon>
        <taxon>Bacilli</taxon>
        <taxon>Lactobacillales</taxon>
        <taxon>Enterococcaceae</taxon>
        <taxon>Enterococcus</taxon>
    </lineage>
</organism>
<dbReference type="GO" id="GO:0038023">
    <property type="term" value="F:signaling receptor activity"/>
    <property type="evidence" value="ECO:0007669"/>
    <property type="project" value="TreeGrafter"/>
</dbReference>
<dbReference type="PANTHER" id="PTHR24373:SF293">
    <property type="entry name" value="TOLL-LIKE RECEPTOR 3"/>
    <property type="match status" value="1"/>
</dbReference>
<dbReference type="Pfam" id="PF13306">
    <property type="entry name" value="LRR_5"/>
    <property type="match status" value="1"/>
</dbReference>
<keyword evidence="5" id="KW-1185">Reference proteome</keyword>
<dbReference type="NCBIfam" id="TIGR02167">
    <property type="entry name" value="Liste_lipo_26"/>
    <property type="match status" value="4"/>
</dbReference>
<keyword evidence="1" id="KW-0732">Signal</keyword>
<dbReference type="Pfam" id="PF03382">
    <property type="entry name" value="DUF285"/>
    <property type="match status" value="1"/>
</dbReference>
<gene>
    <name evidence="4" type="ORF">RV14_GL001490</name>
</gene>
<dbReference type="GO" id="GO:0003725">
    <property type="term" value="F:double-stranded RNA binding"/>
    <property type="evidence" value="ECO:0007669"/>
    <property type="project" value="TreeGrafter"/>
</dbReference>
<dbReference type="RefSeq" id="WP_245785504.1">
    <property type="nucleotide sequence ID" value="NZ_JXLB01000030.1"/>
</dbReference>
<dbReference type="Pfam" id="PF13731">
    <property type="entry name" value="WxL"/>
    <property type="match status" value="1"/>
</dbReference>
<dbReference type="GO" id="GO:0005615">
    <property type="term" value="C:extracellular space"/>
    <property type="evidence" value="ECO:0007669"/>
    <property type="project" value="TreeGrafter"/>
</dbReference>
<reference evidence="4 5" key="1">
    <citation type="submission" date="2014-12" db="EMBL/GenBank/DDBJ databases">
        <title>Draft genome sequences of 29 type strains of Enterococci.</title>
        <authorList>
            <person name="Zhong Z."/>
            <person name="Sun Z."/>
            <person name="Liu W."/>
            <person name="Zhang W."/>
            <person name="Zhang H."/>
        </authorList>
    </citation>
    <scope>NUCLEOTIDE SEQUENCE [LARGE SCALE GENOMIC DNA]</scope>
    <source>
        <strain evidence="4 5">DSM 15687</strain>
    </source>
</reference>
<dbReference type="InterPro" id="IPR026906">
    <property type="entry name" value="LRR_5"/>
</dbReference>
<evidence type="ECO:0000313" key="5">
    <source>
        <dbReference type="Proteomes" id="UP000182152"/>
    </source>
</evidence>
<feature type="region of interest" description="Disordered" evidence="2">
    <location>
        <begin position="282"/>
        <end position="302"/>
    </location>
</feature>
<dbReference type="SUPFAM" id="SSF52058">
    <property type="entry name" value="L domain-like"/>
    <property type="match status" value="1"/>
</dbReference>
<evidence type="ECO:0000256" key="1">
    <source>
        <dbReference type="ARBA" id="ARBA00022729"/>
    </source>
</evidence>
<sequence>MKYISVVAFLLGNVVCQGQISFADKQSEQEKTVALNHPLYAVKDSRLTQAAQTTNSLAIKEHSVTEKKEAISGVYNNIIYDLKGSELHLTGVASSNQEQEIRIDRSFLNAIHPDISKLILSPNFFYSMKGKSIHSIIISSSLNLVPRISDGQGGNVDLHRAFAGDEFLETVDFGATDFSEVINTSKMFENCSKLKTVQLSRLYATNLEGMFKNCPNLEQVKISENVTPMILVDMFNNCPKLMNIDGINQWTTTTIQKVEGIFLNCPALLNLDLSQWPSSLRDKMMSEQSNQKEETNQENTANGELAETNIPSQAEGVTVQPANTTTEWQYELSSEQDRYILTKYIGNNTEIVVPTSINGKPTSLLDIDSSIFPNYQSIVSFKIAPGNKVSIEDFDLRYAFQFWSSLKEVDLTGLDTSEVTNTGAMFANDPLLTKVNLSGWNTSNVTDMNYMFNGDKQLQELYLANWDVRQVTDMAYMFAHLSSLKTLDLSSFQTDKVSNMTSMFVGTTNLKLLNLSQFNLSNVKNVRNMFATSVKSPLLVLANDNKLLNYNYDADNRVLTGPVFDANGGVFEDQGTTKNYFQSVVITPTDPKLQMQTFNQFKDALVVKKPHCVFSDWQVNGVDNANNVTDLLTTTYQAVWITLPEIPSDTDNGKPGETSLFGLYYSPKQFSFPVTSLNETGKQQIPFDKQDSFDIGVCDKRQTSNAWTLQAQLVWTTAKTIPGSTIVLTNKGVVKKNINDGTSPFNPSTDLADGGNEIQGAALPEIETSKPVVIMEAHQATHDAIYNYNLGDAYLNIADTKNVQPGNYTGHVEWTLVQAP</sequence>
<dbReference type="GO" id="GO:0043331">
    <property type="term" value="P:response to dsRNA"/>
    <property type="evidence" value="ECO:0007669"/>
    <property type="project" value="TreeGrafter"/>
</dbReference>
<dbReference type="EMBL" id="JXLB01000030">
    <property type="protein sequence ID" value="OJG77856.1"/>
    <property type="molecule type" value="Genomic_DNA"/>
</dbReference>
<name>A0A1L8WA11_9ENTE</name>
<dbReference type="PANTHER" id="PTHR24373">
    <property type="entry name" value="SLIT RELATED LEUCINE-RICH REPEAT NEURONAL PROTEIN"/>
    <property type="match status" value="1"/>
</dbReference>
<dbReference type="InterPro" id="IPR005046">
    <property type="entry name" value="DUF285"/>
</dbReference>
<dbReference type="GO" id="GO:0031012">
    <property type="term" value="C:extracellular matrix"/>
    <property type="evidence" value="ECO:0007669"/>
    <property type="project" value="TreeGrafter"/>
</dbReference>
<feature type="domain" description="WxL" evidence="3">
    <location>
        <begin position="649"/>
        <end position="820"/>
    </location>
</feature>